<evidence type="ECO:0000313" key="2">
    <source>
        <dbReference type="EMBL" id="TKA68301.1"/>
    </source>
</evidence>
<protein>
    <submittedName>
        <fullName evidence="2">Uncharacterized protein</fullName>
    </submittedName>
</protein>
<dbReference type="EMBL" id="NAJQ01000518">
    <property type="protein sequence ID" value="TKA68301.1"/>
    <property type="molecule type" value="Genomic_DNA"/>
</dbReference>
<feature type="region of interest" description="Disordered" evidence="1">
    <location>
        <begin position="192"/>
        <end position="234"/>
    </location>
</feature>
<feature type="compositionally biased region" description="Low complexity" evidence="1">
    <location>
        <begin position="20"/>
        <end position="30"/>
    </location>
</feature>
<sequence length="312" mass="35059">MAQPEHASSSSDSRRDSSGDDSQSDSVSSVDPDDLVCDDEHENIASAEGMAEYMFEYEDGTGDGRQRIAEMLLLRDREGNRFALAHESARIDVGFRLIEDALETEEGRDRLIQVGVLARSEDPDEPLFLRDPEEPRRRPYSLSRTRRNQITDDEPPAPNPAQYGEESRAAAQEASAQVHDYFRQYTADVLQARSRSPPPRYEPLASHPDVETFTSRDEPQPQPVSPPSQRSRTEVVDALLSGDEADLGAMRRVVERLARRADVPEEWWSSIGLNLSRTRPRARSPVIGENRHDAAAGGRVRTGRVERRNSRL</sequence>
<evidence type="ECO:0000256" key="1">
    <source>
        <dbReference type="SAM" id="MobiDB-lite"/>
    </source>
</evidence>
<proteinExistence type="predicted"/>
<reference evidence="2 3" key="1">
    <citation type="submission" date="2017-03" db="EMBL/GenBank/DDBJ databases">
        <title>Genomes of endolithic fungi from Antarctica.</title>
        <authorList>
            <person name="Coleine C."/>
            <person name="Masonjones S."/>
            <person name="Stajich J.E."/>
        </authorList>
    </citation>
    <scope>NUCLEOTIDE SEQUENCE [LARGE SCALE GENOMIC DNA]</scope>
    <source>
        <strain evidence="2 3">CCFEE 5184</strain>
    </source>
</reference>
<accession>A0A4U0WY23</accession>
<comment type="caution">
    <text evidence="2">The sequence shown here is derived from an EMBL/GenBank/DDBJ whole genome shotgun (WGS) entry which is preliminary data.</text>
</comment>
<evidence type="ECO:0000313" key="3">
    <source>
        <dbReference type="Proteomes" id="UP000309340"/>
    </source>
</evidence>
<organism evidence="2 3">
    <name type="scientific">Friedmanniomyces simplex</name>
    <dbReference type="NCBI Taxonomy" id="329884"/>
    <lineage>
        <taxon>Eukaryota</taxon>
        <taxon>Fungi</taxon>
        <taxon>Dikarya</taxon>
        <taxon>Ascomycota</taxon>
        <taxon>Pezizomycotina</taxon>
        <taxon>Dothideomycetes</taxon>
        <taxon>Dothideomycetidae</taxon>
        <taxon>Mycosphaerellales</taxon>
        <taxon>Teratosphaeriaceae</taxon>
        <taxon>Friedmanniomyces</taxon>
    </lineage>
</organism>
<feature type="region of interest" description="Disordered" evidence="1">
    <location>
        <begin position="278"/>
        <end position="312"/>
    </location>
</feature>
<feature type="compositionally biased region" description="Basic and acidic residues" evidence="1">
    <location>
        <begin position="208"/>
        <end position="219"/>
    </location>
</feature>
<feature type="region of interest" description="Disordered" evidence="1">
    <location>
        <begin position="1"/>
        <end position="37"/>
    </location>
</feature>
<feature type="compositionally biased region" description="Basic and acidic residues" evidence="1">
    <location>
        <begin position="303"/>
        <end position="312"/>
    </location>
</feature>
<dbReference type="OrthoDB" id="3946700at2759"/>
<feature type="compositionally biased region" description="Basic and acidic residues" evidence="1">
    <location>
        <begin position="127"/>
        <end position="137"/>
    </location>
</feature>
<gene>
    <name evidence="2" type="ORF">B0A55_10867</name>
</gene>
<name>A0A4U0WY23_9PEZI</name>
<dbReference type="Proteomes" id="UP000309340">
    <property type="component" value="Unassembled WGS sequence"/>
</dbReference>
<dbReference type="AlphaFoldDB" id="A0A4U0WY23"/>
<feature type="region of interest" description="Disordered" evidence="1">
    <location>
        <begin position="123"/>
        <end position="176"/>
    </location>
</feature>
<keyword evidence="3" id="KW-1185">Reference proteome</keyword>